<feature type="transmembrane region" description="Helical" evidence="7">
    <location>
        <begin position="53"/>
        <end position="75"/>
    </location>
</feature>
<evidence type="ECO:0000256" key="1">
    <source>
        <dbReference type="ARBA" id="ARBA00004651"/>
    </source>
</evidence>
<accession>F1YIZ7</accession>
<dbReference type="AlphaFoldDB" id="F1YIZ7"/>
<evidence type="ECO:0000256" key="7">
    <source>
        <dbReference type="SAM" id="Phobius"/>
    </source>
</evidence>
<comment type="caution">
    <text evidence="8">The sequence shown here is derived from an EMBL/GenBank/DDBJ whole genome shotgun (WGS) entry which is preliminary data.</text>
</comment>
<organism evidence="8 9">
    <name type="scientific">Gordonia neofelifaecis NRRL B-59395</name>
    <dbReference type="NCBI Taxonomy" id="644548"/>
    <lineage>
        <taxon>Bacteria</taxon>
        <taxon>Bacillati</taxon>
        <taxon>Actinomycetota</taxon>
        <taxon>Actinomycetes</taxon>
        <taxon>Mycobacteriales</taxon>
        <taxon>Gordoniaceae</taxon>
        <taxon>Gordonia</taxon>
    </lineage>
</organism>
<evidence type="ECO:0000256" key="5">
    <source>
        <dbReference type="ARBA" id="ARBA00022989"/>
    </source>
</evidence>
<keyword evidence="4 7" id="KW-0812">Transmembrane</keyword>
<keyword evidence="6 7" id="KW-0472">Membrane</keyword>
<dbReference type="Proteomes" id="UP000035065">
    <property type="component" value="Unassembled WGS sequence"/>
</dbReference>
<feature type="transmembrane region" description="Helical" evidence="7">
    <location>
        <begin position="82"/>
        <end position="102"/>
    </location>
</feature>
<comment type="similarity">
    <text evidence="2">Belongs to the DoxX family.</text>
</comment>
<protein>
    <recommendedName>
        <fullName evidence="10">DoxX family protein</fullName>
    </recommendedName>
</protein>
<keyword evidence="9" id="KW-1185">Reference proteome</keyword>
<keyword evidence="3" id="KW-1003">Cell membrane</keyword>
<dbReference type="InterPro" id="IPR032808">
    <property type="entry name" value="DoxX"/>
</dbReference>
<keyword evidence="5 7" id="KW-1133">Transmembrane helix</keyword>
<name>F1YIZ7_9ACTN</name>
<evidence type="ECO:0000313" key="9">
    <source>
        <dbReference type="Proteomes" id="UP000035065"/>
    </source>
</evidence>
<dbReference type="STRING" id="644548.SCNU_09301"/>
<proteinExistence type="inferred from homology"/>
<evidence type="ECO:0000256" key="4">
    <source>
        <dbReference type="ARBA" id="ARBA00022692"/>
    </source>
</evidence>
<dbReference type="EMBL" id="AEUD01000006">
    <property type="protein sequence ID" value="EGD55444.1"/>
    <property type="molecule type" value="Genomic_DNA"/>
</dbReference>
<dbReference type="InterPro" id="IPR051907">
    <property type="entry name" value="DoxX-like_oxidoreductase"/>
</dbReference>
<evidence type="ECO:0000256" key="6">
    <source>
        <dbReference type="ARBA" id="ARBA00023136"/>
    </source>
</evidence>
<gene>
    <name evidence="8" type="ORF">SCNU_09301</name>
</gene>
<evidence type="ECO:0000256" key="2">
    <source>
        <dbReference type="ARBA" id="ARBA00006679"/>
    </source>
</evidence>
<dbReference type="RefSeq" id="WP_009679092.1">
    <property type="nucleotide sequence ID" value="NZ_AEUD01000006.1"/>
</dbReference>
<feature type="transmembrane region" description="Helical" evidence="7">
    <location>
        <begin position="108"/>
        <end position="129"/>
    </location>
</feature>
<dbReference type="GO" id="GO:0005886">
    <property type="term" value="C:plasma membrane"/>
    <property type="evidence" value="ECO:0007669"/>
    <property type="project" value="UniProtKB-SubCell"/>
</dbReference>
<dbReference type="eggNOG" id="COG2259">
    <property type="taxonomic scope" value="Bacteria"/>
</dbReference>
<dbReference type="Pfam" id="PF07681">
    <property type="entry name" value="DoxX"/>
    <property type="match status" value="1"/>
</dbReference>
<dbReference type="PANTHER" id="PTHR33452:SF1">
    <property type="entry name" value="INNER MEMBRANE PROTEIN YPHA-RELATED"/>
    <property type="match status" value="1"/>
</dbReference>
<reference evidence="8 9" key="1">
    <citation type="journal article" date="2011" name="J. Bacteriol.">
        <title>Draft Genome Sequence of Gordonia neofelifaecis NRRL B-59395, a Cholesterol-Degrading Actinomycete.</title>
        <authorList>
            <person name="Ge F."/>
            <person name="Li W."/>
            <person name="Chen G."/>
            <person name="Liu Y."/>
            <person name="Zhang G."/>
            <person name="Yong B."/>
            <person name="Wang Q."/>
            <person name="Wang N."/>
            <person name="Huang Z."/>
            <person name="Li W."/>
            <person name="Wang J."/>
            <person name="Wu C."/>
            <person name="Xie Q."/>
            <person name="Liu G."/>
        </authorList>
    </citation>
    <scope>NUCLEOTIDE SEQUENCE [LARGE SCALE GENOMIC DNA]</scope>
    <source>
        <strain evidence="8 9">NRRL B-59395</strain>
    </source>
</reference>
<dbReference type="OrthoDB" id="1122432at2"/>
<evidence type="ECO:0008006" key="10">
    <source>
        <dbReference type="Google" id="ProtNLM"/>
    </source>
</evidence>
<feature type="transmembrane region" description="Helical" evidence="7">
    <location>
        <begin position="9"/>
        <end position="28"/>
    </location>
</feature>
<sequence length="157" mass="16178">MTIIKQGQGLAVSIARIILGIIFFAHGWQKLFTFGMDGVKANFETMGAPVPGVSAWFAALAEFIGGGLLIVGLAVPVVSVILILDMIGAIFIAHIDAGFWVNDGGYELVLALIAGLLAVGFAKQGFLAVDTYIVKAATAGKTAQVTPATVEKAGADS</sequence>
<evidence type="ECO:0000313" key="8">
    <source>
        <dbReference type="EMBL" id="EGD55444.1"/>
    </source>
</evidence>
<evidence type="ECO:0000256" key="3">
    <source>
        <dbReference type="ARBA" id="ARBA00022475"/>
    </source>
</evidence>
<comment type="subcellular location">
    <subcellularLocation>
        <location evidence="1">Cell membrane</location>
        <topology evidence="1">Multi-pass membrane protein</topology>
    </subcellularLocation>
</comment>
<dbReference type="PANTHER" id="PTHR33452">
    <property type="entry name" value="OXIDOREDUCTASE CATD-RELATED"/>
    <property type="match status" value="1"/>
</dbReference>